<feature type="region of interest" description="Disordered" evidence="1">
    <location>
        <begin position="1"/>
        <end position="33"/>
    </location>
</feature>
<feature type="compositionally biased region" description="Gly residues" evidence="1">
    <location>
        <begin position="692"/>
        <end position="731"/>
    </location>
</feature>
<organism evidence="2 3">
    <name type="scientific">Punica granatum</name>
    <name type="common">Pomegranate</name>
    <dbReference type="NCBI Taxonomy" id="22663"/>
    <lineage>
        <taxon>Eukaryota</taxon>
        <taxon>Viridiplantae</taxon>
        <taxon>Streptophyta</taxon>
        <taxon>Embryophyta</taxon>
        <taxon>Tracheophyta</taxon>
        <taxon>Spermatophyta</taxon>
        <taxon>Magnoliopsida</taxon>
        <taxon>eudicotyledons</taxon>
        <taxon>Gunneridae</taxon>
        <taxon>Pentapetalae</taxon>
        <taxon>rosids</taxon>
        <taxon>malvids</taxon>
        <taxon>Myrtales</taxon>
        <taxon>Lythraceae</taxon>
        <taxon>Punica</taxon>
    </lineage>
</organism>
<evidence type="ECO:0000313" key="3">
    <source>
        <dbReference type="Proteomes" id="UP000233551"/>
    </source>
</evidence>
<feature type="compositionally biased region" description="Basic and acidic residues" evidence="1">
    <location>
        <begin position="15"/>
        <end position="33"/>
    </location>
</feature>
<comment type="caution">
    <text evidence="2">The sequence shown here is derived from an EMBL/GenBank/DDBJ whole genome shotgun (WGS) entry which is preliminary data.</text>
</comment>
<dbReference type="PANTHER" id="PTHR46890">
    <property type="entry name" value="NON-LTR RETROLELEMENT REVERSE TRANSCRIPTASE-LIKE PROTEIN-RELATED"/>
    <property type="match status" value="1"/>
</dbReference>
<proteinExistence type="predicted"/>
<dbReference type="PANTHER" id="PTHR46890:SF48">
    <property type="entry name" value="RNA-DIRECTED DNA POLYMERASE"/>
    <property type="match status" value="1"/>
</dbReference>
<name>A0A2I0IP53_PUNGR</name>
<feature type="region of interest" description="Disordered" evidence="1">
    <location>
        <begin position="101"/>
        <end position="121"/>
    </location>
</feature>
<dbReference type="AlphaFoldDB" id="A0A2I0IP53"/>
<dbReference type="EMBL" id="PGOL01002697">
    <property type="protein sequence ID" value="PKI45785.1"/>
    <property type="molecule type" value="Genomic_DNA"/>
</dbReference>
<keyword evidence="3" id="KW-1185">Reference proteome</keyword>
<dbReference type="InterPro" id="IPR052343">
    <property type="entry name" value="Retrotransposon-Effector_Assoc"/>
</dbReference>
<reference evidence="2 3" key="1">
    <citation type="submission" date="2017-11" db="EMBL/GenBank/DDBJ databases">
        <title>De-novo sequencing of pomegranate (Punica granatum L.) genome.</title>
        <authorList>
            <person name="Akparov Z."/>
            <person name="Amiraslanov A."/>
            <person name="Hajiyeva S."/>
            <person name="Abbasov M."/>
            <person name="Kaur K."/>
            <person name="Hamwieh A."/>
            <person name="Solovyev V."/>
            <person name="Salamov A."/>
            <person name="Braich B."/>
            <person name="Kosarev P."/>
            <person name="Mahmoud A."/>
            <person name="Hajiyev E."/>
            <person name="Babayeva S."/>
            <person name="Izzatullayeva V."/>
            <person name="Mammadov A."/>
            <person name="Mammadov A."/>
            <person name="Sharifova S."/>
            <person name="Ojaghi J."/>
            <person name="Eynullazada K."/>
            <person name="Bayramov B."/>
            <person name="Abdulazimova A."/>
            <person name="Shahmuradov I."/>
        </authorList>
    </citation>
    <scope>NUCLEOTIDE SEQUENCE [LARGE SCALE GENOMIC DNA]</scope>
    <source>
        <strain evidence="3">cv. AG2017</strain>
        <tissue evidence="2">Leaf</tissue>
    </source>
</reference>
<protein>
    <submittedName>
        <fullName evidence="2">Uncharacterized protein</fullName>
    </submittedName>
</protein>
<dbReference type="Proteomes" id="UP000233551">
    <property type="component" value="Unassembled WGS sequence"/>
</dbReference>
<feature type="region of interest" description="Disordered" evidence="1">
    <location>
        <begin position="677"/>
        <end position="765"/>
    </location>
</feature>
<accession>A0A2I0IP53</accession>
<sequence length="765" mass="85202">MPPWTRPLGFGTFKSNDHSSRDGQTEIDRETKRRREGLALHEWSDRGRLVELSSRWRVRLGRAQISGRWRRPELRWSCKGEEETETSIRDKTKLEELGLNSSKRRGGARGGSELMGELKRSSGRVTPWPRLAGIQQSLQLRPNPFLVSLEAELLRELDAICSKRKFCGIKSEGAIIRRKRIHVDSLKDEGGVWIFDKNRLRQVAVRHFQGHYDEQSESVLLNTEHQLSVIPQEAVQSFDESVTPEEIRRAIFAMHAFKARRPDAYQSVFYQANWDVVSSSVREFVKGVFDYGKSMDDVDSTLLIVTKLIANRLQQFMLDLISPNQSSFVPGRHIQDNIIITQELIHSMARMKKERGFMVVKIDLETAYDRLSWFRRPLSYPLDYGRPRTADIRHRVNRHLSGPPADSGIEANDRQSLPRKLRSVIMDCITSSTMQVLRNGELPEEFPMRRDDLLLFTEAPTGQMREICSVLNTSCRVSGQKVNMAKFVVFFSKKVRQLIRDQILAVSDFSSIASLGKYLGIPIVHGKGGLGIRRLADYNTALSGKVGWGFFSRPTDLGCQVLCHKYPRRVSVDFSLSSSSTDSWLRKNVVAAWNAVSSGVRWLIGDGTRTRFLEDQWIPDCRPLAAIVNGTSPAALQGRAMRDFVRYDGSWNWPSFAPFLDNSTLLHIASTQPPIPEAGPDSFFWRDTTSGGKSGGGGSGGGKGGGAGGKGRGGGGASSKGEGGGGGGRHGGSCMVMVAPGSGGAAHISRDAFESNPQSYIFRPS</sequence>
<evidence type="ECO:0000313" key="2">
    <source>
        <dbReference type="EMBL" id="PKI45785.1"/>
    </source>
</evidence>
<evidence type="ECO:0000256" key="1">
    <source>
        <dbReference type="SAM" id="MobiDB-lite"/>
    </source>
</evidence>
<gene>
    <name evidence="2" type="ORF">CRG98_033792</name>
</gene>